<sequence length="507" mass="58307">MSKFLPRTILRLAIFISLIAITMYLLPEYQSAILLSALALFSISFWIFNYEHPKSTARIFAEDARSIDMPENGGEGKSVIVVGGGISGLSAAKYLIRAGCNVTLLEQREIVGGNNDPYLENGEHHSTTVIITLPAQQPHYLHLCREYGIEQTPHEFEDLKGSIVFEDRELNTKMGSGIGGFLKFIYREATLKELFDGFIIFWKLYRQYKLRPESSKSVSDVLGKRLVNSTVFTHFYMPWVGINTWCRFEDVNRQPAHVFASFIFEYALIIDIRDKTAKHKEDCWSVLDGRLIHAMRDDLLSNERFSQHLNTKVENIEREVDGSLTIKSTDGENWSCDSVIVATQPTHARPLLDTVAPKLLITELEKWNQMDCYVLFHTDFSDIGNRPWLHQTHKNEATGKYYITNTIKPRMGDLDAKYLITYVYNTENYLDFKANQMDESTIVKLYEPKLPIFNLENSVDRNTVWREIDSQCSDVFWTQACRSGLQYHNNGVVSAKRVVRRALGHNW</sequence>
<evidence type="ECO:0000256" key="1">
    <source>
        <dbReference type="SAM" id="Phobius"/>
    </source>
</evidence>
<name>A0A075GQV4_9EURY</name>
<evidence type="ECO:0000259" key="2">
    <source>
        <dbReference type="Pfam" id="PF01593"/>
    </source>
</evidence>
<evidence type="ECO:0000313" key="3">
    <source>
        <dbReference type="EMBL" id="AIF06159.1"/>
    </source>
</evidence>
<dbReference type="PANTHER" id="PTHR42923">
    <property type="entry name" value="PROTOPORPHYRINOGEN OXIDASE"/>
    <property type="match status" value="1"/>
</dbReference>
<keyword evidence="1" id="KW-0812">Transmembrane</keyword>
<dbReference type="InterPro" id="IPR036188">
    <property type="entry name" value="FAD/NAD-bd_sf"/>
</dbReference>
<protein>
    <recommendedName>
        <fullName evidence="2">Amine oxidase domain-containing protein</fullName>
    </recommendedName>
</protein>
<organism evidence="3">
    <name type="scientific">uncultured marine group II/III euryarchaeote KM3_190_A04</name>
    <dbReference type="NCBI Taxonomy" id="1457959"/>
    <lineage>
        <taxon>Archaea</taxon>
        <taxon>Methanobacteriati</taxon>
        <taxon>Methanobacteriota</taxon>
        <taxon>environmental samples</taxon>
    </lineage>
</organism>
<dbReference type="SUPFAM" id="SSF51905">
    <property type="entry name" value="FAD/NAD(P)-binding domain"/>
    <property type="match status" value="1"/>
</dbReference>
<dbReference type="Gene3D" id="3.50.50.60">
    <property type="entry name" value="FAD/NAD(P)-binding domain"/>
    <property type="match status" value="1"/>
</dbReference>
<accession>A0A075GQV4</accession>
<dbReference type="InterPro" id="IPR050464">
    <property type="entry name" value="Zeta_carotene_desat/Oxidored"/>
</dbReference>
<dbReference type="EMBL" id="KF900761">
    <property type="protein sequence ID" value="AIF06159.1"/>
    <property type="molecule type" value="Genomic_DNA"/>
</dbReference>
<proteinExistence type="predicted"/>
<dbReference type="GO" id="GO:0016491">
    <property type="term" value="F:oxidoreductase activity"/>
    <property type="evidence" value="ECO:0007669"/>
    <property type="project" value="InterPro"/>
</dbReference>
<dbReference type="InterPro" id="IPR002937">
    <property type="entry name" value="Amino_oxidase"/>
</dbReference>
<feature type="domain" description="Amine oxidase" evidence="2">
    <location>
        <begin position="86"/>
        <end position="352"/>
    </location>
</feature>
<dbReference type="AlphaFoldDB" id="A0A075GQV4"/>
<feature type="transmembrane region" description="Helical" evidence="1">
    <location>
        <begin position="9"/>
        <end position="26"/>
    </location>
</feature>
<keyword evidence="1" id="KW-1133">Transmembrane helix</keyword>
<dbReference type="Pfam" id="PF01593">
    <property type="entry name" value="Amino_oxidase"/>
    <property type="match status" value="1"/>
</dbReference>
<keyword evidence="1" id="KW-0472">Membrane</keyword>
<feature type="transmembrane region" description="Helical" evidence="1">
    <location>
        <begin position="32"/>
        <end position="50"/>
    </location>
</feature>
<reference evidence="3" key="1">
    <citation type="journal article" date="2014" name="Genome Biol. Evol.">
        <title>Pangenome evidence for extensive interdomain horizontal transfer affecting lineage core and shell genes in uncultured planktonic thaumarchaeota and euryarchaeota.</title>
        <authorList>
            <person name="Deschamps P."/>
            <person name="Zivanovic Y."/>
            <person name="Moreira D."/>
            <person name="Rodriguez-Valera F."/>
            <person name="Lopez-Garcia P."/>
        </authorList>
    </citation>
    <scope>NUCLEOTIDE SEQUENCE</scope>
</reference>